<keyword evidence="2" id="KW-1185">Reference proteome</keyword>
<gene>
    <name evidence="1" type="ORF">SHELI_v1c01490</name>
</gene>
<dbReference type="STRING" id="216938.SHELI_v1c01490"/>
<dbReference type="EMBL" id="CP017015">
    <property type="protein sequence ID" value="AOG60104.1"/>
    <property type="molecule type" value="Genomic_DNA"/>
</dbReference>
<reference evidence="1 2" key="1">
    <citation type="submission" date="2016-08" db="EMBL/GenBank/DDBJ databases">
        <title>Complete genome sequence of Spiroplasma helicoides TABS-2 (DSM 22551).</title>
        <authorList>
            <person name="Shen W.-Y."/>
            <person name="Lo W.-S."/>
            <person name="Lai Y.-C."/>
            <person name="Kuo C.-H."/>
        </authorList>
    </citation>
    <scope>NUCLEOTIDE SEQUENCE [LARGE SCALE GENOMIC DNA]</scope>
    <source>
        <strain evidence="1 2">TABS-2</strain>
    </source>
</reference>
<protein>
    <submittedName>
        <fullName evidence="1">Uncharacterized protein</fullName>
    </submittedName>
</protein>
<organism evidence="1 2">
    <name type="scientific">Spiroplasma helicoides</name>
    <dbReference type="NCBI Taxonomy" id="216938"/>
    <lineage>
        <taxon>Bacteria</taxon>
        <taxon>Bacillati</taxon>
        <taxon>Mycoplasmatota</taxon>
        <taxon>Mollicutes</taxon>
        <taxon>Entomoplasmatales</taxon>
        <taxon>Spiroplasmataceae</taxon>
        <taxon>Spiroplasma</taxon>
    </lineage>
</organism>
<accession>A0A1B3SJK1</accession>
<dbReference type="OrthoDB" id="387818at2"/>
<proteinExistence type="predicted"/>
<dbReference type="RefSeq" id="WP_069115881.1">
    <property type="nucleotide sequence ID" value="NZ_CP017015.1"/>
</dbReference>
<dbReference type="AlphaFoldDB" id="A0A1B3SJK1"/>
<dbReference type="Proteomes" id="UP000094378">
    <property type="component" value="Chromosome"/>
</dbReference>
<dbReference type="KEGG" id="shj:SHELI_v1c01490"/>
<evidence type="ECO:0000313" key="2">
    <source>
        <dbReference type="Proteomes" id="UP000094378"/>
    </source>
</evidence>
<sequence length="361" mass="41978">MSLTVQQMILNSKKLHELLKKDIDSIMKFIQELVDQCKDIDNAGFFTEKLKSLLKNSKFLLEELETKDNILLQETIDENILLENYNVAQQFAIKKRKQLADLRAELYVIKAEVVKKEQNEIMKAFENTNKSFEQVKHELINKQKNLDDKVLVKNYLEQHEASLVNKSLPEIYNLINVNVFKVDNQYELIAREMIKEVTESCGNDQDVVDEITQRAKAFINKKNENELMKNAKEFISSSSELIENELIRRENVIKIVKAIREVGYIVKEDNIRKLKEKNIIMIHGEKITGETADFAVNLDGSFIYNYEGFENHDHDADVNEFIDKLRSLGINTTEAIKKQYREPKFVANKSKLISKNKNSGK</sequence>
<name>A0A1B3SJK1_9MOLU</name>
<evidence type="ECO:0000313" key="1">
    <source>
        <dbReference type="EMBL" id="AOG60104.1"/>
    </source>
</evidence>